<dbReference type="PROSITE" id="PS50937">
    <property type="entry name" value="HTH_MERR_2"/>
    <property type="match status" value="1"/>
</dbReference>
<dbReference type="SMART" id="SM00422">
    <property type="entry name" value="HTH_MERR"/>
    <property type="match status" value="1"/>
</dbReference>
<dbReference type="SUPFAM" id="SSF46955">
    <property type="entry name" value="Putative DNA-binding domain"/>
    <property type="match status" value="1"/>
</dbReference>
<evidence type="ECO:0000313" key="4">
    <source>
        <dbReference type="Proteomes" id="UP000639859"/>
    </source>
</evidence>
<proteinExistence type="predicted"/>
<dbReference type="CDD" id="cd00592">
    <property type="entry name" value="HTH_MerR-like"/>
    <property type="match status" value="1"/>
</dbReference>
<dbReference type="EMBL" id="JADWOX010000005">
    <property type="protein sequence ID" value="MBI1683801.1"/>
    <property type="molecule type" value="Genomic_DNA"/>
</dbReference>
<dbReference type="Gene3D" id="1.10.1660.10">
    <property type="match status" value="1"/>
</dbReference>
<comment type="caution">
    <text evidence="3">The sequence shown here is derived from an EMBL/GenBank/DDBJ whole genome shotgun (WGS) entry which is preliminary data.</text>
</comment>
<dbReference type="PROSITE" id="PS00552">
    <property type="entry name" value="HTH_MERR_1"/>
    <property type="match status" value="1"/>
</dbReference>
<dbReference type="InterPro" id="IPR047057">
    <property type="entry name" value="MerR_fam"/>
</dbReference>
<dbReference type="Pfam" id="PF13411">
    <property type="entry name" value="MerR_1"/>
    <property type="match status" value="1"/>
</dbReference>
<dbReference type="PANTHER" id="PTHR30204:SF93">
    <property type="entry name" value="HTH MERR-TYPE DOMAIN-CONTAINING PROTEIN"/>
    <property type="match status" value="1"/>
</dbReference>
<dbReference type="RefSeq" id="WP_198575731.1">
    <property type="nucleotide sequence ID" value="NZ_JADWOX010000005.1"/>
</dbReference>
<evidence type="ECO:0000256" key="1">
    <source>
        <dbReference type="ARBA" id="ARBA00023125"/>
    </source>
</evidence>
<evidence type="ECO:0000313" key="3">
    <source>
        <dbReference type="EMBL" id="MBI1683801.1"/>
    </source>
</evidence>
<dbReference type="PANTHER" id="PTHR30204">
    <property type="entry name" value="REDOX-CYCLING DRUG-SENSING TRANSCRIPTIONAL ACTIVATOR SOXR"/>
    <property type="match status" value="1"/>
</dbReference>
<sequence>MSQPDLAIPGPRTKAAIALAERRRAQTSLRKGVPMPAVQIAPPAPRFSLRPTELPIGVVAEQLGLTLRAIRHYEEMGLIACGRGAKNVRTLGVAARARLSAIADLRALGLPISEIADLLGEDGACPERLKARLRAQLEALDARRTAIAGYLISLSQREREGPAQRAGG</sequence>
<dbReference type="InterPro" id="IPR000551">
    <property type="entry name" value="MerR-type_HTH_dom"/>
</dbReference>
<keyword evidence="4" id="KW-1185">Reference proteome</keyword>
<gene>
    <name evidence="3" type="ORF">I4Q42_08980</name>
</gene>
<evidence type="ECO:0000259" key="2">
    <source>
        <dbReference type="PROSITE" id="PS50937"/>
    </source>
</evidence>
<organism evidence="3 4">
    <name type="scientific">Caulobacter hibisci</name>
    <dbReference type="NCBI Taxonomy" id="2035993"/>
    <lineage>
        <taxon>Bacteria</taxon>
        <taxon>Pseudomonadati</taxon>
        <taxon>Pseudomonadota</taxon>
        <taxon>Alphaproteobacteria</taxon>
        <taxon>Caulobacterales</taxon>
        <taxon>Caulobacteraceae</taxon>
        <taxon>Caulobacter</taxon>
    </lineage>
</organism>
<name>A0ABS0SW14_9CAUL</name>
<feature type="domain" description="HTH merR-type" evidence="2">
    <location>
        <begin position="53"/>
        <end position="121"/>
    </location>
</feature>
<dbReference type="Proteomes" id="UP000639859">
    <property type="component" value="Unassembled WGS sequence"/>
</dbReference>
<dbReference type="InterPro" id="IPR009061">
    <property type="entry name" value="DNA-bd_dom_put_sf"/>
</dbReference>
<reference evidence="3 4" key="1">
    <citation type="submission" date="2020-11" db="EMBL/GenBank/DDBJ databases">
        <title>genome sequence of strain KACC 18849.</title>
        <authorList>
            <person name="Gao J."/>
            <person name="Zhang X."/>
        </authorList>
    </citation>
    <scope>NUCLEOTIDE SEQUENCE [LARGE SCALE GENOMIC DNA]</scope>
    <source>
        <strain evidence="3 4">KACC 18849</strain>
    </source>
</reference>
<protein>
    <submittedName>
        <fullName evidence="3">MerR family transcriptional regulator</fullName>
    </submittedName>
</protein>
<accession>A0ABS0SW14</accession>
<keyword evidence="1" id="KW-0238">DNA-binding</keyword>